<evidence type="ECO:0000256" key="2">
    <source>
        <dbReference type="ARBA" id="ARBA00022801"/>
    </source>
</evidence>
<dbReference type="PROSITE" id="PS50012">
    <property type="entry name" value="RCC1_3"/>
    <property type="match status" value="4"/>
</dbReference>
<dbReference type="EMBL" id="WHNW01000010">
    <property type="protein sequence ID" value="MPV86657.1"/>
    <property type="molecule type" value="Genomic_DNA"/>
</dbReference>
<keyword evidence="3" id="KW-0720">Serine protease</keyword>
<sequence>MPTCESLSAICVAGTDDDDKKATDSNYGDLVGISAPFEVDVDYYALTSSTDVITTKVQGTSISAPLVSGAAYAVWDKYPNLTANQVKERLLKSADNIEDKLDAKYKGKMGAGRLDAFEAVFNGSFELADVSDAGAAQLPTWEVQGMCSAIKNSGIDSAYARSNEAYYDGEYVAWCDTTPTDSNDAFGVVADDKYNITFIKKPVKLHPEVETLPLSFDYNFVSEEYPRFIGSKYVDEFRVTLTPKVGEADGTCARSIDIADKADCELIRVNVNDSEMTLVDGKETIQARSLLLSQDVGHTGWQTACLQVPVGKGFDGTLQFELANYGDAALNSAIYIDNIQFACDTADNAPVTDHNNETSAYARVTSSGAVLQIEGSDAKIEIPAGAIAEGETHTFVIRIVPEPKNSNYDAVVDSTFKTASDHFEITTSAPSLLKPIRVTLPYDLAELPISDFDDKIDLRLATASIQTVDGQRQTLSPFAAVEKSDATSVDDTALTYSFLIDELNELDYFVIGYEVNDVEIDLVTTIRNQTYVSTKNGDVYASTATGKFTLVRNFGGQQLKHLAVGANSQHSMLIDGSGVIYGKGRNNSGQLGANSDAFSEPSYLPTHDRQYYKPARNCYHLGAGDAPATWKYVATGSLGTLAIDDNDEVYIWGSGQRHRLGTTSTHTIIKCPLKSVDMQGLGLQAMSMEHSHGAGISATGQVYTWGSNSFGALGRDSSSRAPELVNIPANTGDTIADVQTGWDLTVALQPDGSIWAWGSDHSGVLGNGEGRADKNLPTKVEFPLNDMGTVEPDDDVERKFIKISVGRAHVLALEDNGQVWAWGDSSSGQAGGSVGSVISSPQRLAWSDGTNINTASAIYAGSDFSLIYIGNQLYGIGSNLRGQLGGAAHTGVAFPSGTITIGSN</sequence>
<keyword evidence="7" id="KW-1185">Reference proteome</keyword>
<evidence type="ECO:0000313" key="7">
    <source>
        <dbReference type="Proteomes" id="UP000471298"/>
    </source>
</evidence>
<dbReference type="PROSITE" id="PS00138">
    <property type="entry name" value="SUBTILASE_SER"/>
    <property type="match status" value="1"/>
</dbReference>
<organism evidence="6 7">
    <name type="scientific">Ostreibacterium oceani</name>
    <dbReference type="NCBI Taxonomy" id="2654998"/>
    <lineage>
        <taxon>Bacteria</taxon>
        <taxon>Pseudomonadati</taxon>
        <taxon>Pseudomonadota</taxon>
        <taxon>Gammaproteobacteria</taxon>
        <taxon>Cardiobacteriales</taxon>
        <taxon>Ostreibacteriaceae</taxon>
        <taxon>Ostreibacterium</taxon>
    </lineage>
</organism>
<dbReference type="InParanoid" id="A0A6N7EZV0"/>
<evidence type="ECO:0000259" key="5">
    <source>
        <dbReference type="Pfam" id="PF00082"/>
    </source>
</evidence>
<dbReference type="InterPro" id="IPR051553">
    <property type="entry name" value="Ran_GTPase-activating"/>
</dbReference>
<dbReference type="Pfam" id="PF00082">
    <property type="entry name" value="Peptidase_S8"/>
    <property type="match status" value="1"/>
</dbReference>
<dbReference type="SUPFAM" id="SSF50985">
    <property type="entry name" value="RCC1/BLIP-II"/>
    <property type="match status" value="2"/>
</dbReference>
<evidence type="ECO:0000256" key="1">
    <source>
        <dbReference type="ARBA" id="ARBA00022670"/>
    </source>
</evidence>
<dbReference type="GO" id="GO:0005085">
    <property type="term" value="F:guanyl-nucleotide exchange factor activity"/>
    <property type="evidence" value="ECO:0007669"/>
    <property type="project" value="TreeGrafter"/>
</dbReference>
<dbReference type="Proteomes" id="UP000471298">
    <property type="component" value="Unassembled WGS sequence"/>
</dbReference>
<name>A0A6N7EZV0_9GAMM</name>
<dbReference type="GO" id="GO:0006508">
    <property type="term" value="P:proteolysis"/>
    <property type="evidence" value="ECO:0007669"/>
    <property type="project" value="UniProtKB-KW"/>
</dbReference>
<dbReference type="Gene3D" id="2.60.220.30">
    <property type="match status" value="1"/>
</dbReference>
<dbReference type="InterPro" id="IPR036852">
    <property type="entry name" value="Peptidase_S8/S53_dom_sf"/>
</dbReference>
<dbReference type="AlphaFoldDB" id="A0A6N7EZV0"/>
<keyword evidence="2" id="KW-0378">Hydrolase</keyword>
<keyword evidence="1" id="KW-0645">Protease</keyword>
<evidence type="ECO:0000256" key="4">
    <source>
        <dbReference type="PROSITE-ProRule" id="PRU01240"/>
    </source>
</evidence>
<dbReference type="InterPro" id="IPR000209">
    <property type="entry name" value="Peptidase_S8/S53_dom"/>
</dbReference>
<gene>
    <name evidence="6" type="ORF">GCU85_07965</name>
</gene>
<dbReference type="GO" id="GO:0004252">
    <property type="term" value="F:serine-type endopeptidase activity"/>
    <property type="evidence" value="ECO:0007669"/>
    <property type="project" value="InterPro"/>
</dbReference>
<evidence type="ECO:0000313" key="6">
    <source>
        <dbReference type="EMBL" id="MPV86657.1"/>
    </source>
</evidence>
<dbReference type="PROSITE" id="PS51892">
    <property type="entry name" value="SUBTILASE"/>
    <property type="match status" value="1"/>
</dbReference>
<evidence type="ECO:0000256" key="3">
    <source>
        <dbReference type="ARBA" id="ARBA00022825"/>
    </source>
</evidence>
<dbReference type="Pfam" id="PF13540">
    <property type="entry name" value="RCC1_2"/>
    <property type="match status" value="1"/>
</dbReference>
<dbReference type="PRINTS" id="PR00633">
    <property type="entry name" value="RCCNDNSATION"/>
</dbReference>
<dbReference type="SUPFAM" id="SSF52743">
    <property type="entry name" value="Subtilisin-like"/>
    <property type="match status" value="1"/>
</dbReference>
<accession>A0A6N7EZV0</accession>
<dbReference type="PANTHER" id="PTHR45982:SF1">
    <property type="entry name" value="REGULATOR OF CHROMOSOME CONDENSATION"/>
    <property type="match status" value="1"/>
</dbReference>
<feature type="domain" description="Peptidase S8/S53" evidence="5">
    <location>
        <begin position="8"/>
        <end position="105"/>
    </location>
</feature>
<dbReference type="NCBIfam" id="NF038133">
    <property type="entry name" value="choice_anch_L"/>
    <property type="match status" value="1"/>
</dbReference>
<dbReference type="InterPro" id="IPR023828">
    <property type="entry name" value="Peptidase_S8_Ser-AS"/>
</dbReference>
<comment type="caution">
    <text evidence="6">The sequence shown here is derived from an EMBL/GenBank/DDBJ whole genome shotgun (WGS) entry which is preliminary data.</text>
</comment>
<comment type="similarity">
    <text evidence="4">Belongs to the peptidase S8 family.</text>
</comment>
<dbReference type="Pfam" id="PF00415">
    <property type="entry name" value="RCC1"/>
    <property type="match status" value="1"/>
</dbReference>
<dbReference type="GO" id="GO:0005737">
    <property type="term" value="C:cytoplasm"/>
    <property type="evidence" value="ECO:0007669"/>
    <property type="project" value="TreeGrafter"/>
</dbReference>
<dbReference type="Gene3D" id="2.130.10.30">
    <property type="entry name" value="Regulator of chromosome condensation 1/beta-lactamase-inhibitor protein II"/>
    <property type="match status" value="2"/>
</dbReference>
<dbReference type="InterPro" id="IPR009091">
    <property type="entry name" value="RCC1/BLIP-II"/>
</dbReference>
<dbReference type="InterPro" id="IPR049804">
    <property type="entry name" value="Choice_anch_L"/>
</dbReference>
<dbReference type="PANTHER" id="PTHR45982">
    <property type="entry name" value="REGULATOR OF CHROMOSOME CONDENSATION"/>
    <property type="match status" value="1"/>
</dbReference>
<reference evidence="6 7" key="1">
    <citation type="submission" date="2019-10" db="EMBL/GenBank/DDBJ databases">
        <title>Cardiobacteriales fam. a chemoheterotrophic member of the order Cardiobacteriales, and proposal of Cardiobacteriales fam. nov.</title>
        <authorList>
            <person name="Wang C."/>
        </authorList>
    </citation>
    <scope>NUCLEOTIDE SEQUENCE [LARGE SCALE GENOMIC DNA]</scope>
    <source>
        <strain evidence="6 7">ML27</strain>
    </source>
</reference>
<dbReference type="InterPro" id="IPR000408">
    <property type="entry name" value="Reg_chr_condens"/>
</dbReference>
<comment type="caution">
    <text evidence="4">Lacks conserved residue(s) required for the propagation of feature annotation.</text>
</comment>
<proteinExistence type="inferred from homology"/>
<dbReference type="Gene3D" id="3.40.50.200">
    <property type="entry name" value="Peptidase S8/S53 domain"/>
    <property type="match status" value="1"/>
</dbReference>
<protein>
    <submittedName>
        <fullName evidence="6">S8 family serine peptidase</fullName>
    </submittedName>
</protein>